<dbReference type="Gene3D" id="3.80.10.10">
    <property type="entry name" value="Ribonuclease Inhibitor"/>
    <property type="match status" value="1"/>
</dbReference>
<keyword evidence="2" id="KW-1185">Reference proteome</keyword>
<dbReference type="EMBL" id="JAADJF010000202">
    <property type="protein sequence ID" value="KAF4434611.1"/>
    <property type="molecule type" value="Genomic_DNA"/>
</dbReference>
<comment type="caution">
    <text evidence="1">The sequence shown here is derived from an EMBL/GenBank/DDBJ whole genome shotgun (WGS) entry which is preliminary data.</text>
</comment>
<reference evidence="1 2" key="1">
    <citation type="submission" date="2020-01" db="EMBL/GenBank/DDBJ databases">
        <title>Identification and distribution of gene clusters putatively required for synthesis of sphingolipid metabolism inhibitors in phylogenetically diverse species of the filamentous fungus Fusarium.</title>
        <authorList>
            <person name="Kim H.-S."/>
            <person name="Busman M."/>
            <person name="Brown D.W."/>
            <person name="Divon H."/>
            <person name="Uhlig S."/>
            <person name="Proctor R.H."/>
        </authorList>
    </citation>
    <scope>NUCLEOTIDE SEQUENCE [LARGE SCALE GENOMIC DNA]</scope>
    <source>
        <strain evidence="1 2">NRRL 13308</strain>
    </source>
</reference>
<sequence length="211" mass="24409">MVLRHVPKIQLLHISLSLEHKIKIPRRTTLESLRYLHIESSDNESQHSTRRLQIYELLRQAPKIDTLVIQVARLSMPADLLGLENDKCLKLINTFVSPRFLTMILNTCPQLESFIFSYFARESIWSITPKTLPQVLSVRQETLRYLEFYWKPDPVDDSGIEIVGSFKDLTNLETLVLCGPGFRFEKAENKKTLKTCLVNLLPQSIRSVTID</sequence>
<gene>
    <name evidence="1" type="ORF">FACUT_7835</name>
</gene>
<dbReference type="Proteomes" id="UP000536711">
    <property type="component" value="Unassembled WGS sequence"/>
</dbReference>
<name>A0A8H4NJX4_9HYPO</name>
<dbReference type="AlphaFoldDB" id="A0A8H4NJX4"/>
<accession>A0A8H4NJX4</accession>
<organism evidence="1 2">
    <name type="scientific">Fusarium acutatum</name>
    <dbReference type="NCBI Taxonomy" id="78861"/>
    <lineage>
        <taxon>Eukaryota</taxon>
        <taxon>Fungi</taxon>
        <taxon>Dikarya</taxon>
        <taxon>Ascomycota</taxon>
        <taxon>Pezizomycotina</taxon>
        <taxon>Sordariomycetes</taxon>
        <taxon>Hypocreomycetidae</taxon>
        <taxon>Hypocreales</taxon>
        <taxon>Nectriaceae</taxon>
        <taxon>Fusarium</taxon>
        <taxon>Fusarium fujikuroi species complex</taxon>
    </lineage>
</organism>
<dbReference type="OrthoDB" id="5104482at2759"/>
<dbReference type="InterPro" id="IPR032675">
    <property type="entry name" value="LRR_dom_sf"/>
</dbReference>
<dbReference type="SUPFAM" id="SSF52047">
    <property type="entry name" value="RNI-like"/>
    <property type="match status" value="1"/>
</dbReference>
<evidence type="ECO:0000313" key="2">
    <source>
        <dbReference type="Proteomes" id="UP000536711"/>
    </source>
</evidence>
<protein>
    <recommendedName>
        <fullName evidence="3">F-box domain-containing protein</fullName>
    </recommendedName>
</protein>
<evidence type="ECO:0000313" key="1">
    <source>
        <dbReference type="EMBL" id="KAF4434611.1"/>
    </source>
</evidence>
<evidence type="ECO:0008006" key="3">
    <source>
        <dbReference type="Google" id="ProtNLM"/>
    </source>
</evidence>
<proteinExistence type="predicted"/>